<dbReference type="AlphaFoldDB" id="A0A7M2YVU6"/>
<keyword evidence="4" id="KW-0131">Cell cycle</keyword>
<dbReference type="PANTHER" id="PTHR34298:SF2">
    <property type="entry name" value="SEGREGATION AND CONDENSATION PROTEIN B"/>
    <property type="match status" value="1"/>
</dbReference>
<keyword evidence="6" id="KW-1185">Reference proteome</keyword>
<evidence type="ECO:0000256" key="2">
    <source>
        <dbReference type="ARBA" id="ARBA00022618"/>
    </source>
</evidence>
<evidence type="ECO:0000313" key="5">
    <source>
        <dbReference type="EMBL" id="RDI73850.1"/>
    </source>
</evidence>
<keyword evidence="2" id="KW-0132">Cell division</keyword>
<evidence type="ECO:0000256" key="1">
    <source>
        <dbReference type="ARBA" id="ARBA00022490"/>
    </source>
</evidence>
<sequence>MDRPLRLISTNPVDALARTVEALLVVASQPLSVDELADASGDDAERVETALGLLRERYSEGRSGIVLQQVAGGWAFGAAREAAAACARLFERPVERGLSQAALETVAIVAYLGPVSRPEIARIRGVAADSAVASLVERGLIAEAGRESGTGGAVRYRVTPLFERVFGLESLAALPRLDDVGADEEAIRRRLLEVAQARAS</sequence>
<dbReference type="InterPro" id="IPR036388">
    <property type="entry name" value="WH-like_DNA-bd_sf"/>
</dbReference>
<dbReference type="Pfam" id="PF04079">
    <property type="entry name" value="SMC_ScpB"/>
    <property type="match status" value="1"/>
</dbReference>
<dbReference type="NCBIfam" id="TIGR00281">
    <property type="entry name" value="SMC-Scp complex subunit ScpB"/>
    <property type="match status" value="1"/>
</dbReference>
<dbReference type="PIRSF" id="PIRSF019345">
    <property type="entry name" value="ScpB"/>
    <property type="match status" value="1"/>
</dbReference>
<dbReference type="PANTHER" id="PTHR34298">
    <property type="entry name" value="SEGREGATION AND CONDENSATION PROTEIN B"/>
    <property type="match status" value="1"/>
</dbReference>
<organism evidence="5 6">
    <name type="scientific">Gaiella occulta</name>
    <dbReference type="NCBI Taxonomy" id="1002870"/>
    <lineage>
        <taxon>Bacteria</taxon>
        <taxon>Bacillati</taxon>
        <taxon>Actinomycetota</taxon>
        <taxon>Thermoleophilia</taxon>
        <taxon>Gaiellales</taxon>
        <taxon>Gaiellaceae</taxon>
        <taxon>Gaiella</taxon>
    </lineage>
</organism>
<gene>
    <name evidence="5" type="ORF">Gocc_2414</name>
</gene>
<dbReference type="InterPro" id="IPR036390">
    <property type="entry name" value="WH_DNA-bd_sf"/>
</dbReference>
<protein>
    <submittedName>
        <fullName evidence="5">Segregation and condensation protein B</fullName>
    </submittedName>
</protein>
<evidence type="ECO:0000256" key="3">
    <source>
        <dbReference type="ARBA" id="ARBA00022829"/>
    </source>
</evidence>
<dbReference type="GO" id="GO:0051301">
    <property type="term" value="P:cell division"/>
    <property type="evidence" value="ECO:0007669"/>
    <property type="project" value="UniProtKB-KW"/>
</dbReference>
<dbReference type="SUPFAM" id="SSF46785">
    <property type="entry name" value="Winged helix' DNA-binding domain"/>
    <property type="match status" value="2"/>
</dbReference>
<keyword evidence="3" id="KW-0159">Chromosome partition</keyword>
<comment type="caution">
    <text evidence="5">The sequence shown here is derived from an EMBL/GenBank/DDBJ whole genome shotgun (WGS) entry which is preliminary data.</text>
</comment>
<keyword evidence="1" id="KW-0963">Cytoplasm</keyword>
<dbReference type="GO" id="GO:0051304">
    <property type="term" value="P:chromosome separation"/>
    <property type="evidence" value="ECO:0007669"/>
    <property type="project" value="InterPro"/>
</dbReference>
<proteinExistence type="predicted"/>
<name>A0A7M2YVU6_9ACTN</name>
<dbReference type="OrthoDB" id="9806226at2"/>
<dbReference type="InterPro" id="IPR005234">
    <property type="entry name" value="ScpB_csome_segregation"/>
</dbReference>
<reference evidence="5 6" key="1">
    <citation type="submission" date="2018-07" db="EMBL/GenBank/DDBJ databases">
        <title>High-quality-draft genome sequence of Gaiella occulta.</title>
        <authorList>
            <person name="Severino R."/>
            <person name="Froufe H.J.C."/>
            <person name="Rainey F.A."/>
            <person name="Barroso C."/>
            <person name="Albuquerque L."/>
            <person name="Lobo-Da-Cunha A."/>
            <person name="Da Costa M.S."/>
            <person name="Egas C."/>
        </authorList>
    </citation>
    <scope>NUCLEOTIDE SEQUENCE [LARGE SCALE GENOMIC DNA]</scope>
    <source>
        <strain evidence="5 6">F2-233</strain>
    </source>
</reference>
<evidence type="ECO:0000313" key="6">
    <source>
        <dbReference type="Proteomes" id="UP000254134"/>
    </source>
</evidence>
<accession>A0A7M2YVU6</accession>
<evidence type="ECO:0000256" key="4">
    <source>
        <dbReference type="ARBA" id="ARBA00023306"/>
    </source>
</evidence>
<reference evidence="6" key="2">
    <citation type="journal article" date="2019" name="MicrobiologyOpen">
        <title>High-quality draft genome sequence of Gaiella occulta isolated from a 150 meter deep mineral water borehole and comparison with the genome sequences of other deep-branching lineages of the phylum Actinobacteria.</title>
        <authorList>
            <person name="Severino R."/>
            <person name="Froufe H.J.C."/>
            <person name="Barroso C."/>
            <person name="Albuquerque L."/>
            <person name="Lobo-da-Cunha A."/>
            <person name="da Costa M.S."/>
            <person name="Egas C."/>
        </authorList>
    </citation>
    <scope>NUCLEOTIDE SEQUENCE [LARGE SCALE GENOMIC DNA]</scope>
    <source>
        <strain evidence="6">F2-233</strain>
    </source>
</reference>
<dbReference type="Gene3D" id="1.10.10.10">
    <property type="entry name" value="Winged helix-like DNA-binding domain superfamily/Winged helix DNA-binding domain"/>
    <property type="match status" value="2"/>
</dbReference>
<dbReference type="EMBL" id="QQZY01000006">
    <property type="protein sequence ID" value="RDI73850.1"/>
    <property type="molecule type" value="Genomic_DNA"/>
</dbReference>
<dbReference type="Proteomes" id="UP000254134">
    <property type="component" value="Unassembled WGS sequence"/>
</dbReference>
<dbReference type="RefSeq" id="WP_114796828.1">
    <property type="nucleotide sequence ID" value="NZ_QQZY01000006.1"/>
</dbReference>